<gene>
    <name evidence="1" type="ORF">E7Z79_04345</name>
</gene>
<organism evidence="1 2">
    <name type="scientific">Methanobrevibacter thaueri</name>
    <dbReference type="NCBI Taxonomy" id="190975"/>
    <lineage>
        <taxon>Archaea</taxon>
        <taxon>Methanobacteriati</taxon>
        <taxon>Methanobacteriota</taxon>
        <taxon>Methanomada group</taxon>
        <taxon>Methanobacteria</taxon>
        <taxon>Methanobacteriales</taxon>
        <taxon>Methanobacteriaceae</taxon>
        <taxon>Methanobrevibacter</taxon>
    </lineage>
</organism>
<dbReference type="RefSeq" id="WP_303738754.1">
    <property type="nucleotide sequence ID" value="NZ_SUTK01000014.1"/>
</dbReference>
<protein>
    <submittedName>
        <fullName evidence="1">Uncharacterized protein</fullName>
    </submittedName>
</protein>
<dbReference type="Proteomes" id="UP000783037">
    <property type="component" value="Unassembled WGS sequence"/>
</dbReference>
<dbReference type="EMBL" id="SUTK01000014">
    <property type="protein sequence ID" value="MBE6501652.1"/>
    <property type="molecule type" value="Genomic_DNA"/>
</dbReference>
<proteinExistence type="predicted"/>
<comment type="caution">
    <text evidence="1">The sequence shown here is derived from an EMBL/GenBank/DDBJ whole genome shotgun (WGS) entry which is preliminary data.</text>
</comment>
<reference evidence="1" key="1">
    <citation type="submission" date="2019-04" db="EMBL/GenBank/DDBJ databases">
        <title>Evolution of Biomass-Degrading Anaerobic Consortia Revealed by Metagenomics.</title>
        <authorList>
            <person name="Peng X."/>
        </authorList>
    </citation>
    <scope>NUCLEOTIDE SEQUENCE</scope>
    <source>
        <strain evidence="1">SIG18</strain>
    </source>
</reference>
<accession>A0A8T3V529</accession>
<dbReference type="AlphaFoldDB" id="A0A8T3V529"/>
<sequence length="159" mass="18445">MADEEMINLDDINYAVYKIGEWKNHYEINQIGLSREIPVTKNTIDHIKFSMEEIRNTKFSISDKTVNGFVAIAMQLNPKVQDMELDDTIALEETEYQNILSELEGLEVLGDDETIPLQSDEYLIYKLEKDCHVTTSIPANEFTQKFYESELKRIEDALD</sequence>
<name>A0A8T3V529_9EURY</name>
<evidence type="ECO:0000313" key="1">
    <source>
        <dbReference type="EMBL" id="MBE6501652.1"/>
    </source>
</evidence>
<evidence type="ECO:0000313" key="2">
    <source>
        <dbReference type="Proteomes" id="UP000783037"/>
    </source>
</evidence>